<protein>
    <submittedName>
        <fullName evidence="6">Malectin-like carbohydrate-binding domain-containing protein</fullName>
    </submittedName>
</protein>
<keyword evidence="2" id="KW-0812">Transmembrane</keyword>
<keyword evidence="4" id="KW-0472">Membrane</keyword>
<dbReference type="Gene3D" id="1.10.510.10">
    <property type="entry name" value="Transferase(Phosphotransferase) domain 1"/>
    <property type="match status" value="1"/>
</dbReference>
<dbReference type="GO" id="GO:0005524">
    <property type="term" value="F:ATP binding"/>
    <property type="evidence" value="ECO:0007669"/>
    <property type="project" value="InterPro"/>
</dbReference>
<evidence type="ECO:0000256" key="2">
    <source>
        <dbReference type="ARBA" id="ARBA00022692"/>
    </source>
</evidence>
<comment type="caution">
    <text evidence="6">The sequence shown here is derived from an EMBL/GenBank/DDBJ whole genome shotgun (WGS) entry which is preliminary data.</text>
</comment>
<dbReference type="AlphaFoldDB" id="A0A103Y2A6"/>
<proteinExistence type="predicted"/>
<dbReference type="GO" id="GO:0004672">
    <property type="term" value="F:protein kinase activity"/>
    <property type="evidence" value="ECO:0007669"/>
    <property type="project" value="InterPro"/>
</dbReference>
<evidence type="ECO:0000313" key="7">
    <source>
        <dbReference type="Proteomes" id="UP000243975"/>
    </source>
</evidence>
<dbReference type="PROSITE" id="PS00108">
    <property type="entry name" value="PROTEIN_KINASE_ST"/>
    <property type="match status" value="1"/>
</dbReference>
<sequence>MIEEAKVAIKLLNIDCGSRENFNYVDDTGISYSSDESFVSTGVNKNISSEYAYPINPILPLPLSDLRSFPQGNKNCYILRPNGGKRSLNLIRATFMYGNYDGENKLPEFDLYLGVNLWLSVKFINASEVVTTEIIDVASADTLSVCLVNSGHGIPFISALELRPLDGSIYKIDSSIWGSLVLFQRLDTGYSNGSGRYADDIYDRIWSSYTLPSWDSLHTSSEIDISGNGYRAPSEVMQTAATPKIGTGSLEFSWNTSDSKAQFYIYMYFADLFVSGRNQSREFNVSWNGTPLFGNVKPRAYYASTLNNLRPLVGKEHKISIQRSGSANLPPILNAIEIYRVQEFTDIRTTYKVNKNWVGDPCGPKNYSWEVMVACCVIRDLSNNSLTGTIPEFLEKLSLLKDLRGNLLSGPVPRSDSCITIIVFGPLTSIDHHLESKTQRKNWQFTYAEVVNMTDNFQTIIGKGGFGTVYLGRLENGSQAELLMRVHHRNLASFVGYCHDENKMALVYEPAIIHRDVKSANILLNENLNAKIADFGLSMGLPDDQTTHILTDVFGTTGYLDPEYRRSHNLNEKSDVYSFGIVLLELITGQPVIIKCMDYVHIMQYVGPYLEKGEITTIVDEQMGGDFNLDSVWKAIEVAVACTRAKSTERVTMSEVLIRLKVCLEMELARGGRNPTNHMNVKTASLRIDYSPDVCSMDLDLMTGPSARW</sequence>
<comment type="subcellular location">
    <subcellularLocation>
        <location evidence="1">Membrane</location>
        <topology evidence="1">Single-pass membrane protein</topology>
    </subcellularLocation>
</comment>
<dbReference type="PANTHER" id="PTHR45631">
    <property type="entry name" value="OS07G0107800 PROTEIN-RELATED"/>
    <property type="match status" value="1"/>
</dbReference>
<dbReference type="PROSITE" id="PS50011">
    <property type="entry name" value="PROTEIN_KINASE_DOM"/>
    <property type="match status" value="1"/>
</dbReference>
<dbReference type="Proteomes" id="UP000243975">
    <property type="component" value="Unassembled WGS sequence"/>
</dbReference>
<dbReference type="Pfam" id="PF00069">
    <property type="entry name" value="Pkinase"/>
    <property type="match status" value="1"/>
</dbReference>
<dbReference type="PANTHER" id="PTHR45631:SF143">
    <property type="entry name" value="LEUCINE-RICH REPEAT PROTEIN KINASE"/>
    <property type="match status" value="1"/>
</dbReference>
<accession>A0A103Y2A6</accession>
<dbReference type="Gramene" id="KVI01220">
    <property type="protein sequence ID" value="KVI01220"/>
    <property type="gene ID" value="Ccrd_020524"/>
</dbReference>
<gene>
    <name evidence="6" type="ORF">Ccrd_020524</name>
</gene>
<feature type="domain" description="Protein kinase" evidence="5">
    <location>
        <begin position="333"/>
        <end position="662"/>
    </location>
</feature>
<reference evidence="6 7" key="1">
    <citation type="journal article" date="2016" name="Sci. Rep.">
        <title>The genome sequence of the outbreeding globe artichoke constructed de novo incorporating a phase-aware low-pass sequencing strategy of F1 progeny.</title>
        <authorList>
            <person name="Scaglione D."/>
            <person name="Reyes-Chin-Wo S."/>
            <person name="Acquadro A."/>
            <person name="Froenicke L."/>
            <person name="Portis E."/>
            <person name="Beitel C."/>
            <person name="Tirone M."/>
            <person name="Mauro R."/>
            <person name="Lo Monaco A."/>
            <person name="Mauromicale G."/>
            <person name="Faccioli P."/>
            <person name="Cattivelli L."/>
            <person name="Rieseberg L."/>
            <person name="Michelmore R."/>
            <person name="Lanteri S."/>
        </authorList>
    </citation>
    <scope>NUCLEOTIDE SEQUENCE [LARGE SCALE GENOMIC DNA]</scope>
    <source>
        <strain evidence="6">2C</strain>
    </source>
</reference>
<dbReference type="Gene3D" id="2.60.120.430">
    <property type="entry name" value="Galactose-binding lectin"/>
    <property type="match status" value="1"/>
</dbReference>
<dbReference type="EMBL" id="LEKV01003124">
    <property type="protein sequence ID" value="KVI01220.1"/>
    <property type="molecule type" value="Genomic_DNA"/>
</dbReference>
<keyword evidence="7" id="KW-1185">Reference proteome</keyword>
<evidence type="ECO:0000256" key="1">
    <source>
        <dbReference type="ARBA" id="ARBA00004167"/>
    </source>
</evidence>
<dbReference type="Gene3D" id="3.30.200.20">
    <property type="entry name" value="Phosphorylase Kinase, domain 1"/>
    <property type="match status" value="2"/>
</dbReference>
<dbReference type="InterPro" id="IPR000719">
    <property type="entry name" value="Prot_kinase_dom"/>
</dbReference>
<dbReference type="Pfam" id="PF12819">
    <property type="entry name" value="Malectin_like"/>
    <property type="match status" value="1"/>
</dbReference>
<keyword evidence="3" id="KW-1133">Transmembrane helix</keyword>
<dbReference type="InterPro" id="IPR008271">
    <property type="entry name" value="Ser/Thr_kinase_AS"/>
</dbReference>
<evidence type="ECO:0000256" key="4">
    <source>
        <dbReference type="ARBA" id="ARBA00023136"/>
    </source>
</evidence>
<dbReference type="SMART" id="SM00220">
    <property type="entry name" value="S_TKc"/>
    <property type="match status" value="1"/>
</dbReference>
<organism evidence="6 7">
    <name type="scientific">Cynara cardunculus var. scolymus</name>
    <name type="common">Globe artichoke</name>
    <name type="synonym">Cynara scolymus</name>
    <dbReference type="NCBI Taxonomy" id="59895"/>
    <lineage>
        <taxon>Eukaryota</taxon>
        <taxon>Viridiplantae</taxon>
        <taxon>Streptophyta</taxon>
        <taxon>Embryophyta</taxon>
        <taxon>Tracheophyta</taxon>
        <taxon>Spermatophyta</taxon>
        <taxon>Magnoliopsida</taxon>
        <taxon>eudicotyledons</taxon>
        <taxon>Gunneridae</taxon>
        <taxon>Pentapetalae</taxon>
        <taxon>asterids</taxon>
        <taxon>campanulids</taxon>
        <taxon>Asterales</taxon>
        <taxon>Asteraceae</taxon>
        <taxon>Carduoideae</taxon>
        <taxon>Cardueae</taxon>
        <taxon>Carduinae</taxon>
        <taxon>Cynara</taxon>
    </lineage>
</organism>
<evidence type="ECO:0000259" key="5">
    <source>
        <dbReference type="PROSITE" id="PS50011"/>
    </source>
</evidence>
<dbReference type="GO" id="GO:0016020">
    <property type="term" value="C:membrane"/>
    <property type="evidence" value="ECO:0007669"/>
    <property type="project" value="UniProtKB-SubCell"/>
</dbReference>
<dbReference type="Gene3D" id="3.80.10.10">
    <property type="entry name" value="Ribonuclease Inhibitor"/>
    <property type="match status" value="1"/>
</dbReference>
<evidence type="ECO:0000313" key="6">
    <source>
        <dbReference type="EMBL" id="KVI01220.1"/>
    </source>
</evidence>
<dbReference type="InterPro" id="IPR011009">
    <property type="entry name" value="Kinase-like_dom_sf"/>
</dbReference>
<dbReference type="OMA" id="AVNWMDI"/>
<evidence type="ECO:0000256" key="3">
    <source>
        <dbReference type="ARBA" id="ARBA00022989"/>
    </source>
</evidence>
<dbReference type="SUPFAM" id="SSF56112">
    <property type="entry name" value="Protein kinase-like (PK-like)"/>
    <property type="match status" value="1"/>
</dbReference>
<dbReference type="InterPro" id="IPR032675">
    <property type="entry name" value="LRR_dom_sf"/>
</dbReference>
<name>A0A103Y2A6_CYNCS</name>
<dbReference type="InterPro" id="IPR024788">
    <property type="entry name" value="Malectin-like_Carb-bd_dom"/>
</dbReference>